<sequence>MHYSSGGSIRLLPSYKCSFEDPVHVTVSGLNPQQRVDLRSKITDENGLVFKASATYQADGSGQVDLNRDPSLGGSFTGVEPMGLFWALKADVVSCKFALKDVTRPALVDIECVIEDKVIAKVTNERHCMTDGVRRIPVTEGRIRGTLFMPPDSDGKSADHLLPGDQKDSDGESDVAPKSADHLSPVELIDSDGEHNMGPKSVDHLLPGDQKDSDGECDVTSKSADHLSPVELTDSDGERDVASKSADHLSPKDQKDSDGERDVEPKSADHLLPGDQKDSDGESDVAPKSADHLLPGDQKDSDGESDVAPKSADHLSAVELIDSDGEHDMEPKSADHLLPGVQKDSDGEHDVEPKSADHLSPVELTDSDGEHDVEPKSADHLSAVELIDSDGKHDMDPKSADHLLPGDQKDSDGERDVEPKSADHLSSVELTDSDEEHNVAPKSADQQQNQKKASKASVRQPKSTMKEKDTEDTSHVCNEDIVQVIESYIQTLLNSKGYGKYIFLFNHFSAGVVVFGERSAMSRHSFRKYLNRTSQKVLVVDPQGIDEAKESELAAERFRTYFKMRQILYGKMDCVDVAWTHGVLKHTIQKDSCSCGVYVMQMAKEVVESFPETPSKISIPSSQHILSELRKEMAVTILEASDPRFLRDVLLTGWMMKQGPICAVSKRFFREFGSTSNRPHNRRPRVTIPAQYLHIQHLHRQDRLRPATRTAAATIGLHNQRISAQTVRNRLREAHLLARRPHRGLDLTAVHRRNRLEWANAHIRWCLALWRGVLFKDEPRFSLNRADGRQHVWRCVGEWFADVNIVDRVAHGGGGVMVWAGICYGQRTQVHFIDGILNAQGYCDEILRPIVVPFIHDHHLMLQHDNAWPHVARICTQFLEAENIPVLAWPAYSLDMSPIEHVWDALDRHIRQRVLVPANIQQLRTAIEEEWTNIPQATINNLINSMRRRCVALGEANGGHTRY</sequence>
<evidence type="ECO:0000313" key="6">
    <source>
        <dbReference type="Proteomes" id="UP000281406"/>
    </source>
</evidence>
<dbReference type="OrthoDB" id="6347013at2759"/>
<dbReference type="Pfam" id="PF13358">
    <property type="entry name" value="DDE_3"/>
    <property type="match status" value="1"/>
</dbReference>
<dbReference type="Pfam" id="PF04775">
    <property type="entry name" value="Bile_Hydr_Trans"/>
    <property type="match status" value="1"/>
</dbReference>
<dbReference type="Proteomes" id="UP000281406">
    <property type="component" value="Unassembled WGS sequence"/>
</dbReference>
<dbReference type="InterPro" id="IPR002492">
    <property type="entry name" value="Transposase_Tc1-like"/>
</dbReference>
<accession>A0A3N0XH97</accession>
<evidence type="ECO:0000256" key="1">
    <source>
        <dbReference type="SAM" id="MobiDB-lite"/>
    </source>
</evidence>
<dbReference type="Gene3D" id="3.40.395.10">
    <property type="entry name" value="Adenoviral Proteinase, Chain A"/>
    <property type="match status" value="1"/>
</dbReference>
<dbReference type="PANTHER" id="PTHR10824:SF17">
    <property type="entry name" value="ACYL-COENZYME A THIOESTERASE 6"/>
    <property type="match status" value="1"/>
</dbReference>
<evidence type="ECO:0000259" key="2">
    <source>
        <dbReference type="Pfam" id="PF01498"/>
    </source>
</evidence>
<proteinExistence type="predicted"/>
<feature type="compositionally biased region" description="Basic and acidic residues" evidence="1">
    <location>
        <begin position="324"/>
        <end position="335"/>
    </location>
</feature>
<feature type="compositionally biased region" description="Basic and acidic residues" evidence="1">
    <location>
        <begin position="192"/>
        <end position="203"/>
    </location>
</feature>
<feature type="compositionally biased region" description="Basic and acidic residues" evidence="1">
    <location>
        <begin position="236"/>
        <end position="269"/>
    </location>
</feature>
<dbReference type="InterPro" id="IPR036397">
    <property type="entry name" value="RNaseH_sf"/>
</dbReference>
<organism evidence="5 6">
    <name type="scientific">Anabarilius grahami</name>
    <name type="common">Kanglang fish</name>
    <name type="synonym">Barilius grahami</name>
    <dbReference type="NCBI Taxonomy" id="495550"/>
    <lineage>
        <taxon>Eukaryota</taxon>
        <taxon>Metazoa</taxon>
        <taxon>Chordata</taxon>
        <taxon>Craniata</taxon>
        <taxon>Vertebrata</taxon>
        <taxon>Euteleostomi</taxon>
        <taxon>Actinopterygii</taxon>
        <taxon>Neopterygii</taxon>
        <taxon>Teleostei</taxon>
        <taxon>Ostariophysi</taxon>
        <taxon>Cypriniformes</taxon>
        <taxon>Xenocyprididae</taxon>
        <taxon>Xenocypridinae</taxon>
        <taxon>Xenocypridinae incertae sedis</taxon>
        <taxon>Anabarilius</taxon>
    </lineage>
</organism>
<feature type="domain" description="Acyl-CoA thioester hydrolase/bile acid-CoA amino acid N-acetyltransferase" evidence="3">
    <location>
        <begin position="21"/>
        <end position="140"/>
    </location>
</feature>
<dbReference type="Gene3D" id="3.30.420.10">
    <property type="entry name" value="Ribonuclease H-like superfamily/Ribonuclease H"/>
    <property type="match status" value="1"/>
</dbReference>
<dbReference type="GO" id="GO:0003677">
    <property type="term" value="F:DNA binding"/>
    <property type="evidence" value="ECO:0007669"/>
    <property type="project" value="InterPro"/>
</dbReference>
<dbReference type="GO" id="GO:0006313">
    <property type="term" value="P:DNA transposition"/>
    <property type="evidence" value="ECO:0007669"/>
    <property type="project" value="InterPro"/>
</dbReference>
<keyword evidence="6" id="KW-1185">Reference proteome</keyword>
<dbReference type="InterPro" id="IPR042490">
    <property type="entry name" value="Thio_Ohase/BAAT_N"/>
</dbReference>
<comment type="caution">
    <text evidence="5">The sequence shown here is derived from an EMBL/GenBank/DDBJ whole genome shotgun (WGS) entry which is preliminary data.</text>
</comment>
<evidence type="ECO:0000313" key="5">
    <source>
        <dbReference type="EMBL" id="ROI27647.1"/>
    </source>
</evidence>
<feature type="region of interest" description="Disordered" evidence="1">
    <location>
        <begin position="143"/>
        <end position="474"/>
    </location>
</feature>
<dbReference type="InterPro" id="IPR006862">
    <property type="entry name" value="Thio_Ohase/aa_AcTrfase"/>
</dbReference>
<dbReference type="GO" id="GO:0015074">
    <property type="term" value="P:DNA integration"/>
    <property type="evidence" value="ECO:0007669"/>
    <property type="project" value="InterPro"/>
</dbReference>
<dbReference type="PANTHER" id="PTHR10824">
    <property type="entry name" value="ACYL-COENZYME A THIOESTERASE-RELATED"/>
    <property type="match status" value="1"/>
</dbReference>
<dbReference type="EMBL" id="RJVU01073043">
    <property type="protein sequence ID" value="ROI27647.1"/>
    <property type="molecule type" value="Genomic_DNA"/>
</dbReference>
<dbReference type="AlphaFoldDB" id="A0A3N0XH97"/>
<dbReference type="GO" id="GO:0006637">
    <property type="term" value="P:acyl-CoA metabolic process"/>
    <property type="evidence" value="ECO:0007669"/>
    <property type="project" value="TreeGrafter"/>
</dbReference>
<feature type="compositionally biased region" description="Low complexity" evidence="1">
    <location>
        <begin position="442"/>
        <end position="457"/>
    </location>
</feature>
<name>A0A3N0XH97_ANAGA</name>
<dbReference type="GO" id="GO:0047617">
    <property type="term" value="F:fatty acyl-CoA hydrolase activity"/>
    <property type="evidence" value="ECO:0007669"/>
    <property type="project" value="TreeGrafter"/>
</dbReference>
<dbReference type="Pfam" id="PF01498">
    <property type="entry name" value="HTH_Tnp_Tc3_2"/>
    <property type="match status" value="1"/>
</dbReference>
<feature type="compositionally biased region" description="Basic and acidic residues" evidence="1">
    <location>
        <begin position="389"/>
        <end position="401"/>
    </location>
</feature>
<feature type="domain" description="Transposase Tc1-like" evidence="2">
    <location>
        <begin position="703"/>
        <end position="763"/>
    </location>
</feature>
<feature type="compositionally biased region" description="Basic and acidic residues" evidence="1">
    <location>
        <begin position="407"/>
        <end position="423"/>
    </location>
</feature>
<feature type="domain" description="Tc1-like transposase DDE" evidence="4">
    <location>
        <begin position="773"/>
        <end position="913"/>
    </location>
</feature>
<dbReference type="InterPro" id="IPR038765">
    <property type="entry name" value="Papain-like_cys_pep_sf"/>
</dbReference>
<feature type="compositionally biased region" description="Basic and acidic residues" evidence="1">
    <location>
        <begin position="464"/>
        <end position="474"/>
    </location>
</feature>
<reference evidence="5 6" key="1">
    <citation type="submission" date="2018-10" db="EMBL/GenBank/DDBJ databases">
        <title>Genome assembly for a Yunnan-Guizhou Plateau 3E fish, Anabarilius grahami (Regan), and its evolutionary and genetic applications.</title>
        <authorList>
            <person name="Jiang W."/>
        </authorList>
    </citation>
    <scope>NUCLEOTIDE SEQUENCE [LARGE SCALE GENOMIC DNA]</scope>
    <source>
        <strain evidence="5">AG-KIZ</strain>
        <tissue evidence="5">Muscle</tissue>
    </source>
</reference>
<evidence type="ECO:0000259" key="3">
    <source>
        <dbReference type="Pfam" id="PF04775"/>
    </source>
</evidence>
<feature type="compositionally biased region" description="Basic and acidic residues" evidence="1">
    <location>
        <begin position="343"/>
        <end position="357"/>
    </location>
</feature>
<feature type="compositionally biased region" description="Basic and acidic residues" evidence="1">
    <location>
        <begin position="368"/>
        <end position="379"/>
    </location>
</feature>
<dbReference type="GO" id="GO:0006631">
    <property type="term" value="P:fatty acid metabolic process"/>
    <property type="evidence" value="ECO:0007669"/>
    <property type="project" value="TreeGrafter"/>
</dbReference>
<evidence type="ECO:0000259" key="4">
    <source>
        <dbReference type="Pfam" id="PF13358"/>
    </source>
</evidence>
<dbReference type="InterPro" id="IPR038717">
    <property type="entry name" value="Tc1-like_DDE_dom"/>
</dbReference>
<dbReference type="SUPFAM" id="SSF54001">
    <property type="entry name" value="Cysteine proteinases"/>
    <property type="match status" value="1"/>
</dbReference>
<gene>
    <name evidence="5" type="ORF">DPX16_22969</name>
</gene>
<protein>
    <submittedName>
        <fullName evidence="5">Acyl-coenzyme A thioesterase 3</fullName>
    </submittedName>
</protein>
<dbReference type="Gene3D" id="2.60.40.2240">
    <property type="entry name" value="Acyl-CoA thioester hydrolase/BAAT N-terminal domain"/>
    <property type="match status" value="1"/>
</dbReference>